<dbReference type="EMBL" id="BSYO01000010">
    <property type="protein sequence ID" value="GMH10732.1"/>
    <property type="molecule type" value="Genomic_DNA"/>
</dbReference>
<protein>
    <submittedName>
        <fullName evidence="2">Uncharacterized protein</fullName>
    </submittedName>
</protein>
<feature type="region of interest" description="Disordered" evidence="1">
    <location>
        <begin position="36"/>
        <end position="82"/>
    </location>
</feature>
<gene>
    <name evidence="2" type="ORF">Nepgr_012573</name>
</gene>
<dbReference type="AlphaFoldDB" id="A0AAD3SGC8"/>
<feature type="compositionally biased region" description="Polar residues" evidence="1">
    <location>
        <begin position="64"/>
        <end position="75"/>
    </location>
</feature>
<organism evidence="2 3">
    <name type="scientific">Nepenthes gracilis</name>
    <name type="common">Slender pitcher plant</name>
    <dbReference type="NCBI Taxonomy" id="150966"/>
    <lineage>
        <taxon>Eukaryota</taxon>
        <taxon>Viridiplantae</taxon>
        <taxon>Streptophyta</taxon>
        <taxon>Embryophyta</taxon>
        <taxon>Tracheophyta</taxon>
        <taxon>Spermatophyta</taxon>
        <taxon>Magnoliopsida</taxon>
        <taxon>eudicotyledons</taxon>
        <taxon>Gunneridae</taxon>
        <taxon>Pentapetalae</taxon>
        <taxon>Caryophyllales</taxon>
        <taxon>Nepenthaceae</taxon>
        <taxon>Nepenthes</taxon>
    </lineage>
</organism>
<name>A0AAD3SGC8_NEPGR</name>
<evidence type="ECO:0000313" key="2">
    <source>
        <dbReference type="EMBL" id="GMH10732.1"/>
    </source>
</evidence>
<sequence length="82" mass="9097">MIHILREKNEKADQLAKAVASGDPEQYAREMHEVLNKTNVEDSEIEDDSKGANARDSFQPVLLSRSSHPSGSQVAKPSCEKF</sequence>
<dbReference type="Proteomes" id="UP001279734">
    <property type="component" value="Unassembled WGS sequence"/>
</dbReference>
<keyword evidence="3" id="KW-1185">Reference proteome</keyword>
<comment type="caution">
    <text evidence="2">The sequence shown here is derived from an EMBL/GenBank/DDBJ whole genome shotgun (WGS) entry which is preliminary data.</text>
</comment>
<evidence type="ECO:0000256" key="1">
    <source>
        <dbReference type="SAM" id="MobiDB-lite"/>
    </source>
</evidence>
<reference evidence="2" key="1">
    <citation type="submission" date="2023-05" db="EMBL/GenBank/DDBJ databases">
        <title>Nepenthes gracilis genome sequencing.</title>
        <authorList>
            <person name="Fukushima K."/>
        </authorList>
    </citation>
    <scope>NUCLEOTIDE SEQUENCE</scope>
    <source>
        <strain evidence="2">SING2019-196</strain>
    </source>
</reference>
<evidence type="ECO:0000313" key="3">
    <source>
        <dbReference type="Proteomes" id="UP001279734"/>
    </source>
</evidence>
<accession>A0AAD3SGC8</accession>
<proteinExistence type="predicted"/>